<dbReference type="PANTHER" id="PTHR30349">
    <property type="entry name" value="PHAGE INTEGRASE-RELATED"/>
    <property type="match status" value="1"/>
</dbReference>
<evidence type="ECO:0000313" key="6">
    <source>
        <dbReference type="Proteomes" id="UP001290455"/>
    </source>
</evidence>
<dbReference type="Pfam" id="PF00589">
    <property type="entry name" value="Phage_integrase"/>
    <property type="match status" value="1"/>
</dbReference>
<dbReference type="PANTHER" id="PTHR30349:SF41">
    <property type="entry name" value="INTEGRASE_RECOMBINASE PROTEIN MJ0367-RELATED"/>
    <property type="match status" value="1"/>
</dbReference>
<keyword evidence="6" id="KW-1185">Reference proteome</keyword>
<feature type="domain" description="Tyr recombinase" evidence="4">
    <location>
        <begin position="361"/>
        <end position="539"/>
    </location>
</feature>
<dbReference type="PROSITE" id="PS51898">
    <property type="entry name" value="TYR_RECOMBINASE"/>
    <property type="match status" value="1"/>
</dbReference>
<name>A0ABU5IZU0_9BACI</name>
<dbReference type="InterPro" id="IPR050090">
    <property type="entry name" value="Tyrosine_recombinase_XerCD"/>
</dbReference>
<dbReference type="InterPro" id="IPR011010">
    <property type="entry name" value="DNA_brk_join_enz"/>
</dbReference>
<protein>
    <submittedName>
        <fullName evidence="5">Site-specific integrase</fullName>
    </submittedName>
</protein>
<accession>A0ABU5IZU0</accession>
<evidence type="ECO:0000256" key="3">
    <source>
        <dbReference type="ARBA" id="ARBA00023172"/>
    </source>
</evidence>
<dbReference type="RefSeq" id="WP_322446981.1">
    <property type="nucleotide sequence ID" value="NZ_JAXOFX010000008.1"/>
</dbReference>
<dbReference type="Gene3D" id="1.10.443.10">
    <property type="entry name" value="Intergrase catalytic core"/>
    <property type="match status" value="1"/>
</dbReference>
<comment type="caution">
    <text evidence="5">The sequence shown here is derived from an EMBL/GenBank/DDBJ whole genome shotgun (WGS) entry which is preliminary data.</text>
</comment>
<comment type="similarity">
    <text evidence="1">Belongs to the 'phage' integrase family.</text>
</comment>
<dbReference type="EMBL" id="JAXOFX010000008">
    <property type="protein sequence ID" value="MDZ5472678.1"/>
    <property type="molecule type" value="Genomic_DNA"/>
</dbReference>
<keyword evidence="2" id="KW-0238">DNA-binding</keyword>
<evidence type="ECO:0000256" key="2">
    <source>
        <dbReference type="ARBA" id="ARBA00023125"/>
    </source>
</evidence>
<evidence type="ECO:0000313" key="5">
    <source>
        <dbReference type="EMBL" id="MDZ5472678.1"/>
    </source>
</evidence>
<evidence type="ECO:0000256" key="1">
    <source>
        <dbReference type="ARBA" id="ARBA00008857"/>
    </source>
</evidence>
<reference evidence="5 6" key="1">
    <citation type="submission" date="2023-11" db="EMBL/GenBank/DDBJ databases">
        <title>Bacillus jintuensis, isolated from a mudflat on the Beibu Gulf coast.</title>
        <authorList>
            <person name="Li M."/>
        </authorList>
    </citation>
    <scope>NUCLEOTIDE SEQUENCE [LARGE SCALE GENOMIC DNA]</scope>
    <source>
        <strain evidence="5 6">31A1R</strain>
    </source>
</reference>
<proteinExistence type="inferred from homology"/>
<dbReference type="InterPro" id="IPR010998">
    <property type="entry name" value="Integrase_recombinase_N"/>
</dbReference>
<dbReference type="CDD" id="cd00397">
    <property type="entry name" value="DNA_BRE_C"/>
    <property type="match status" value="1"/>
</dbReference>
<dbReference type="SUPFAM" id="SSF56349">
    <property type="entry name" value="DNA breaking-rejoining enzymes"/>
    <property type="match status" value="1"/>
</dbReference>
<sequence>METHLQFSFNYDYKKVTKNFSDKDSKECDQAQFKKEENELYDEALTANTSLIFHDLPFGKKTLKPYEFGRTRQSIDRVKELLSIDCIKLVNVVKNKNSNNLKVVEELITILNNAFNQSTGVFLEEGHKLLINLGAKGQKEFILTKYLSIIQSKTLRDFIKQKRQFAPGRLIKLINRVADLENLVSRKLNKEPSKLTKFELADRGIMEGLITSTFFASLFSELHYYLDECNPVVFIHKSKVVQKLNHPIFNLYAKDLHRRNRSAARIEKMERQIKSFFKWLPTLREFQGILIDDISVWEITREHLLEYKAYLIRQSKLGIFTKYNCKQRLKDTKTFFKRIYELNLIGENIALTVSNIEASDYFYRKLPDDSDMHGLFKSIKIYAEEANKDTLAFALISFLGFRIIELYRLRWEDINLGTKTIAVQSKGNKSHTLPISDVIYKLINKIPFEDRIGFIFRKSNDEKEKTFKFRIENAFSLYKILADWDLEGGPHLLRHWYITSLARQNVEPVDVRTLARHDSLKTTSKYIHYYSSELKEGINKIDYEVGYE</sequence>
<dbReference type="InterPro" id="IPR002104">
    <property type="entry name" value="Integrase_catalytic"/>
</dbReference>
<dbReference type="InterPro" id="IPR013762">
    <property type="entry name" value="Integrase-like_cat_sf"/>
</dbReference>
<organism evidence="5 6">
    <name type="scientific">Robertmurraya mangrovi</name>
    <dbReference type="NCBI Taxonomy" id="3098077"/>
    <lineage>
        <taxon>Bacteria</taxon>
        <taxon>Bacillati</taxon>
        <taxon>Bacillota</taxon>
        <taxon>Bacilli</taxon>
        <taxon>Bacillales</taxon>
        <taxon>Bacillaceae</taxon>
        <taxon>Robertmurraya</taxon>
    </lineage>
</organism>
<keyword evidence="3" id="KW-0233">DNA recombination</keyword>
<evidence type="ECO:0000259" key="4">
    <source>
        <dbReference type="PROSITE" id="PS51898"/>
    </source>
</evidence>
<dbReference type="Gene3D" id="1.10.150.130">
    <property type="match status" value="1"/>
</dbReference>
<gene>
    <name evidence="5" type="ORF">SM124_13145</name>
</gene>
<dbReference type="Proteomes" id="UP001290455">
    <property type="component" value="Unassembled WGS sequence"/>
</dbReference>